<comment type="caution">
    <text evidence="1">The sequence shown here is derived from an EMBL/GenBank/DDBJ whole genome shotgun (WGS) entry which is preliminary data.</text>
</comment>
<evidence type="ECO:0000313" key="1">
    <source>
        <dbReference type="EMBL" id="MPL75471.1"/>
    </source>
</evidence>
<protein>
    <submittedName>
        <fullName evidence="1">Uncharacterized protein</fullName>
    </submittedName>
</protein>
<proteinExistence type="predicted"/>
<organism evidence="1">
    <name type="scientific">bioreactor metagenome</name>
    <dbReference type="NCBI Taxonomy" id="1076179"/>
    <lineage>
        <taxon>unclassified sequences</taxon>
        <taxon>metagenomes</taxon>
        <taxon>ecological metagenomes</taxon>
    </lineage>
</organism>
<dbReference type="EMBL" id="VSSQ01000089">
    <property type="protein sequence ID" value="MPL75471.1"/>
    <property type="molecule type" value="Genomic_DNA"/>
</dbReference>
<gene>
    <name evidence="1" type="ORF">SDC9_21295</name>
</gene>
<accession>A0A644U951</accession>
<dbReference type="AlphaFoldDB" id="A0A644U951"/>
<reference evidence="1" key="1">
    <citation type="submission" date="2019-08" db="EMBL/GenBank/DDBJ databases">
        <authorList>
            <person name="Kucharzyk K."/>
            <person name="Murdoch R.W."/>
            <person name="Higgins S."/>
            <person name="Loffler F."/>
        </authorList>
    </citation>
    <scope>NUCLEOTIDE SEQUENCE</scope>
</reference>
<sequence>MSKQTDPSRALDGLSEDYLDACRLGLRAKSKELAARLIEAMPSLDKKILWTQKYLPDLFKIRSHLIDFQIYNAIVFPALLQGNRIWP</sequence>
<name>A0A644U951_9ZZZZ</name>